<dbReference type="EMBL" id="LN891098">
    <property type="protein sequence ID" value="CUS09097.1"/>
    <property type="molecule type" value="Genomic_DNA"/>
</dbReference>
<proteinExistence type="predicted"/>
<evidence type="ECO:0000313" key="2">
    <source>
        <dbReference type="EMBL" id="CUS09097.1"/>
    </source>
</evidence>
<keyword evidence="3" id="KW-1185">Reference proteome</keyword>
<name>A0A292PRK7_9PEZI</name>
<accession>A0A292PRK7</accession>
<sequence length="159" mass="16838">MPPRSFIVRAMTNASSSSSILSSRPIKTTPDKITVAEIGSLTTAVRNWYKSRKVSGGAPADMPTQSMQNPAPSHPTRKTSPISVPKRKAVPPSLPPARNEPKRQVPASPVPPRSAGAAASDELLVISAPVSEPQRLPPLWQKRVVVKWGGAGANVQGLI</sequence>
<protein>
    <submittedName>
        <fullName evidence="2">Uncharacterized protein</fullName>
    </submittedName>
</protein>
<dbReference type="AlphaFoldDB" id="A0A292PRK7"/>
<organism evidence="2 3">
    <name type="scientific">Tuber aestivum</name>
    <name type="common">summer truffle</name>
    <dbReference type="NCBI Taxonomy" id="59557"/>
    <lineage>
        <taxon>Eukaryota</taxon>
        <taxon>Fungi</taxon>
        <taxon>Dikarya</taxon>
        <taxon>Ascomycota</taxon>
        <taxon>Pezizomycotina</taxon>
        <taxon>Pezizomycetes</taxon>
        <taxon>Pezizales</taxon>
        <taxon>Tuberaceae</taxon>
        <taxon>Tuber</taxon>
    </lineage>
</organism>
<dbReference type="Proteomes" id="UP001412239">
    <property type="component" value="Unassembled WGS sequence"/>
</dbReference>
<reference evidence="2" key="1">
    <citation type="submission" date="2015-10" db="EMBL/GenBank/DDBJ databases">
        <authorList>
            <person name="Regsiter A."/>
            <person name="william w."/>
        </authorList>
    </citation>
    <scope>NUCLEOTIDE SEQUENCE</scope>
    <source>
        <strain evidence="2">Montdore</strain>
    </source>
</reference>
<evidence type="ECO:0000313" key="3">
    <source>
        <dbReference type="Proteomes" id="UP001412239"/>
    </source>
</evidence>
<feature type="region of interest" description="Disordered" evidence="1">
    <location>
        <begin position="53"/>
        <end position="117"/>
    </location>
</feature>
<evidence type="ECO:0000256" key="1">
    <source>
        <dbReference type="SAM" id="MobiDB-lite"/>
    </source>
</evidence>
<gene>
    <name evidence="2" type="ORF">GSTUAT00006811001</name>
</gene>